<sequence>MRQYVYFSVTPCHNYPTLHRDKPRYLSSVLTVSFRPEFTDQAKAALGRFKDSDHYDFIVFQLTSFKELEVELEGNAEDWESVMMGLPDDGVRAPRYNTPSLPKTNSRSAALFSTI</sequence>
<organism evidence="2 3">
    <name type="scientific">Fusarium heterosporum</name>
    <dbReference type="NCBI Taxonomy" id="42747"/>
    <lineage>
        <taxon>Eukaryota</taxon>
        <taxon>Fungi</taxon>
        <taxon>Dikarya</taxon>
        <taxon>Ascomycota</taxon>
        <taxon>Pezizomycotina</taxon>
        <taxon>Sordariomycetes</taxon>
        <taxon>Hypocreomycetidae</taxon>
        <taxon>Hypocreales</taxon>
        <taxon>Nectriaceae</taxon>
        <taxon>Fusarium</taxon>
        <taxon>Fusarium heterosporum species complex</taxon>
    </lineage>
</organism>
<reference evidence="2 3" key="1">
    <citation type="submission" date="2020-05" db="EMBL/GenBank/DDBJ databases">
        <title>Identification and distribution of gene clusters putatively required for synthesis of sphingolipid metabolism inhibitors in phylogenetically diverse species of the filamentous fungus Fusarium.</title>
        <authorList>
            <person name="Kim H.-S."/>
            <person name="Busman M."/>
            <person name="Brown D.W."/>
            <person name="Divon H."/>
            <person name="Uhlig S."/>
            <person name="Proctor R.H."/>
        </authorList>
    </citation>
    <scope>NUCLEOTIDE SEQUENCE [LARGE SCALE GENOMIC DNA]</scope>
    <source>
        <strain evidence="2 3">NRRL 20693</strain>
    </source>
</reference>
<feature type="compositionally biased region" description="Polar residues" evidence="1">
    <location>
        <begin position="97"/>
        <end position="115"/>
    </location>
</feature>
<dbReference type="AlphaFoldDB" id="A0A8H5TK13"/>
<feature type="region of interest" description="Disordered" evidence="1">
    <location>
        <begin position="92"/>
        <end position="115"/>
    </location>
</feature>
<evidence type="ECO:0000256" key="1">
    <source>
        <dbReference type="SAM" id="MobiDB-lite"/>
    </source>
</evidence>
<accession>A0A8H5TK13</accession>
<keyword evidence="3" id="KW-1185">Reference proteome</keyword>
<comment type="caution">
    <text evidence="2">The sequence shown here is derived from an EMBL/GenBank/DDBJ whole genome shotgun (WGS) entry which is preliminary data.</text>
</comment>
<evidence type="ECO:0000313" key="3">
    <source>
        <dbReference type="Proteomes" id="UP000567885"/>
    </source>
</evidence>
<protein>
    <submittedName>
        <fullName evidence="2">Uncharacterized protein</fullName>
    </submittedName>
</protein>
<dbReference type="Proteomes" id="UP000567885">
    <property type="component" value="Unassembled WGS sequence"/>
</dbReference>
<proteinExistence type="predicted"/>
<dbReference type="EMBL" id="JAAGWQ010000073">
    <property type="protein sequence ID" value="KAF5670902.1"/>
    <property type="molecule type" value="Genomic_DNA"/>
</dbReference>
<gene>
    <name evidence="2" type="ORF">FHETE_4350</name>
</gene>
<name>A0A8H5TK13_FUSHE</name>
<evidence type="ECO:0000313" key="2">
    <source>
        <dbReference type="EMBL" id="KAF5670902.1"/>
    </source>
</evidence>